<accession>A0A5C6UQG3</accession>
<dbReference type="EMBL" id="VORB01000014">
    <property type="protein sequence ID" value="TXC75583.1"/>
    <property type="molecule type" value="Genomic_DNA"/>
</dbReference>
<dbReference type="OrthoDB" id="9791874at2"/>
<keyword evidence="5 7" id="KW-1133">Transmembrane helix</keyword>
<dbReference type="PANTHER" id="PTHR30506">
    <property type="entry name" value="INNER MEMBRANE PROTEIN"/>
    <property type="match status" value="1"/>
</dbReference>
<evidence type="ECO:0000313" key="10">
    <source>
        <dbReference type="Proteomes" id="UP000321168"/>
    </source>
</evidence>
<sequence length="200" mass="21751">MLFLTIDILGTAVFAISGFLGAFDKRLDFFGGSIIALVTAIGGGSIRDVLLGVTPVGWLSNRPILYAIFGGIFIALLFRKHLLKLRKTMMLFDTLGISLFTVLGTQVSLSMDIAPVSAVLLGTSSAVAGGVIRDTLCNEIPLVFKGNLFYATPCILGGFLYWILLKTPVNTEWSAIIAMSFIFTIRILAVRFKWKIPELV</sequence>
<keyword evidence="10" id="KW-1185">Reference proteome</keyword>
<reference evidence="9 10" key="1">
    <citation type="submission" date="2019-08" db="EMBL/GenBank/DDBJ databases">
        <title>Genome of Luteibaculum oceani JCM 18817.</title>
        <authorList>
            <person name="Bowman J.P."/>
        </authorList>
    </citation>
    <scope>NUCLEOTIDE SEQUENCE [LARGE SCALE GENOMIC DNA]</scope>
    <source>
        <strain evidence="9 10">JCM 18817</strain>
    </source>
</reference>
<feature type="domain" description="Glycine transporter" evidence="8">
    <location>
        <begin position="5"/>
        <end position="78"/>
    </location>
</feature>
<evidence type="ECO:0000256" key="2">
    <source>
        <dbReference type="ARBA" id="ARBA00008193"/>
    </source>
</evidence>
<dbReference type="InterPro" id="IPR005115">
    <property type="entry name" value="Gly_transporter"/>
</dbReference>
<feature type="transmembrane region" description="Helical" evidence="7">
    <location>
        <begin position="6"/>
        <end position="22"/>
    </location>
</feature>
<gene>
    <name evidence="9" type="ORF">FRX97_11885</name>
</gene>
<dbReference type="Pfam" id="PF03458">
    <property type="entry name" value="Gly_transporter"/>
    <property type="match status" value="2"/>
</dbReference>
<keyword evidence="4 7" id="KW-0812">Transmembrane</keyword>
<dbReference type="AlphaFoldDB" id="A0A5C6UQG3"/>
<feature type="transmembrane region" description="Helical" evidence="7">
    <location>
        <begin position="171"/>
        <end position="189"/>
    </location>
</feature>
<name>A0A5C6UQG3_9FLAO</name>
<feature type="transmembrane region" description="Helical" evidence="7">
    <location>
        <begin position="113"/>
        <end position="136"/>
    </location>
</feature>
<keyword evidence="3" id="KW-1003">Cell membrane</keyword>
<evidence type="ECO:0000259" key="8">
    <source>
        <dbReference type="Pfam" id="PF03458"/>
    </source>
</evidence>
<comment type="similarity">
    <text evidence="2">Belongs to the UPF0126 family.</text>
</comment>
<dbReference type="Proteomes" id="UP000321168">
    <property type="component" value="Unassembled WGS sequence"/>
</dbReference>
<feature type="transmembrane region" description="Helical" evidence="7">
    <location>
        <begin position="58"/>
        <end position="78"/>
    </location>
</feature>
<proteinExistence type="inferred from homology"/>
<comment type="caution">
    <text evidence="9">The sequence shown here is derived from an EMBL/GenBank/DDBJ whole genome shotgun (WGS) entry which is preliminary data.</text>
</comment>
<evidence type="ECO:0000256" key="6">
    <source>
        <dbReference type="ARBA" id="ARBA00023136"/>
    </source>
</evidence>
<feature type="domain" description="Glycine transporter" evidence="8">
    <location>
        <begin position="91"/>
        <end position="164"/>
    </location>
</feature>
<evidence type="ECO:0000256" key="7">
    <source>
        <dbReference type="SAM" id="Phobius"/>
    </source>
</evidence>
<protein>
    <submittedName>
        <fullName evidence="9">Trimeric intracellular cation channel family protein</fullName>
    </submittedName>
</protein>
<dbReference type="PANTHER" id="PTHR30506:SF3">
    <property type="entry name" value="UPF0126 INNER MEMBRANE PROTEIN YADS-RELATED"/>
    <property type="match status" value="1"/>
</dbReference>
<evidence type="ECO:0000313" key="9">
    <source>
        <dbReference type="EMBL" id="TXC75583.1"/>
    </source>
</evidence>
<evidence type="ECO:0000256" key="1">
    <source>
        <dbReference type="ARBA" id="ARBA00004651"/>
    </source>
</evidence>
<keyword evidence="6 7" id="KW-0472">Membrane</keyword>
<evidence type="ECO:0000256" key="5">
    <source>
        <dbReference type="ARBA" id="ARBA00022989"/>
    </source>
</evidence>
<feature type="transmembrane region" description="Helical" evidence="7">
    <location>
        <begin position="90"/>
        <end position="107"/>
    </location>
</feature>
<evidence type="ECO:0000256" key="3">
    <source>
        <dbReference type="ARBA" id="ARBA00022475"/>
    </source>
</evidence>
<comment type="subcellular location">
    <subcellularLocation>
        <location evidence="1">Cell membrane</location>
        <topology evidence="1">Multi-pass membrane protein</topology>
    </subcellularLocation>
</comment>
<evidence type="ECO:0000256" key="4">
    <source>
        <dbReference type="ARBA" id="ARBA00022692"/>
    </source>
</evidence>
<organism evidence="9 10">
    <name type="scientific">Luteibaculum oceani</name>
    <dbReference type="NCBI Taxonomy" id="1294296"/>
    <lineage>
        <taxon>Bacteria</taxon>
        <taxon>Pseudomonadati</taxon>
        <taxon>Bacteroidota</taxon>
        <taxon>Flavobacteriia</taxon>
        <taxon>Flavobacteriales</taxon>
        <taxon>Luteibaculaceae</taxon>
        <taxon>Luteibaculum</taxon>
    </lineage>
</organism>
<feature type="transmembrane region" description="Helical" evidence="7">
    <location>
        <begin position="148"/>
        <end position="165"/>
    </location>
</feature>
<feature type="transmembrane region" description="Helical" evidence="7">
    <location>
        <begin position="29"/>
        <end position="46"/>
    </location>
</feature>
<dbReference type="GO" id="GO:0005886">
    <property type="term" value="C:plasma membrane"/>
    <property type="evidence" value="ECO:0007669"/>
    <property type="project" value="UniProtKB-SubCell"/>
</dbReference>